<comment type="caution">
    <text evidence="3">The sequence shown here is derived from an EMBL/GenBank/DDBJ whole genome shotgun (WGS) entry which is preliminary data.</text>
</comment>
<protein>
    <submittedName>
        <fullName evidence="3">Tetratricopeptide repeat protein</fullName>
    </submittedName>
</protein>
<evidence type="ECO:0000256" key="2">
    <source>
        <dbReference type="SAM" id="Phobius"/>
    </source>
</evidence>
<gene>
    <name evidence="3" type="ORF">I0Q91_11510</name>
</gene>
<feature type="repeat" description="TPR" evidence="1">
    <location>
        <begin position="83"/>
        <end position="116"/>
    </location>
</feature>
<reference evidence="3" key="1">
    <citation type="submission" date="2020-11" db="EMBL/GenBank/DDBJ databases">
        <title>Halonatronomonas betainensis gen. nov., sp. nov. a novel haloalkaliphilic representative of the family Halanaerobiacae capable of betaine degradation.</title>
        <authorList>
            <person name="Boltyanskaya Y."/>
            <person name="Kevbrin V."/>
            <person name="Detkova E."/>
            <person name="Grouzdev D.S."/>
            <person name="Koziaeva V."/>
            <person name="Zhilina T."/>
        </authorList>
    </citation>
    <scope>NUCLEOTIDE SEQUENCE</scope>
    <source>
        <strain evidence="3">Z-7014</strain>
    </source>
</reference>
<sequence>MREETYLNDYSEDLVEKYEKGTECVDRGKDQEGEELLREVIEREENFAPAYNKLAVMYIRQDNKSEAREILEYVLGEVDPKFPPALTNMGSLEREAGNTYKAKELYQEAIDLNSEYGPAYNNLGVILREEGEISKSVKYLKKARKLGTYAFKAKEDTPIYKDPGCMVPIILGFVFLLLTIFWLL</sequence>
<dbReference type="PROSITE" id="PS50005">
    <property type="entry name" value="TPR"/>
    <property type="match status" value="1"/>
</dbReference>
<dbReference type="EMBL" id="JADPIE010000007">
    <property type="protein sequence ID" value="MBF8437712.1"/>
    <property type="molecule type" value="Genomic_DNA"/>
</dbReference>
<dbReference type="SUPFAM" id="SSF48452">
    <property type="entry name" value="TPR-like"/>
    <property type="match status" value="1"/>
</dbReference>
<name>A0A931FB87_9FIRM</name>
<dbReference type="Pfam" id="PF13432">
    <property type="entry name" value="TPR_16"/>
    <property type="match status" value="1"/>
</dbReference>
<keyword evidence="2" id="KW-0472">Membrane</keyword>
<organism evidence="3 4">
    <name type="scientific">Halonatronomonas betaini</name>
    <dbReference type="NCBI Taxonomy" id="2778430"/>
    <lineage>
        <taxon>Bacteria</taxon>
        <taxon>Bacillati</taxon>
        <taxon>Bacillota</taxon>
        <taxon>Clostridia</taxon>
        <taxon>Halanaerobiales</taxon>
        <taxon>Halarsenatibacteraceae</taxon>
        <taxon>Halonatronomonas</taxon>
    </lineage>
</organism>
<proteinExistence type="predicted"/>
<evidence type="ECO:0000313" key="4">
    <source>
        <dbReference type="Proteomes" id="UP000621436"/>
    </source>
</evidence>
<evidence type="ECO:0000256" key="1">
    <source>
        <dbReference type="PROSITE-ProRule" id="PRU00339"/>
    </source>
</evidence>
<keyword evidence="2" id="KW-1133">Transmembrane helix</keyword>
<feature type="transmembrane region" description="Helical" evidence="2">
    <location>
        <begin position="164"/>
        <end position="183"/>
    </location>
</feature>
<accession>A0A931FB87</accession>
<dbReference type="PANTHER" id="PTHR44998">
    <property type="match status" value="1"/>
</dbReference>
<dbReference type="AlphaFoldDB" id="A0A931FB87"/>
<keyword evidence="1" id="KW-0802">TPR repeat</keyword>
<evidence type="ECO:0000313" key="3">
    <source>
        <dbReference type="EMBL" id="MBF8437712.1"/>
    </source>
</evidence>
<keyword evidence="4" id="KW-1185">Reference proteome</keyword>
<dbReference type="Proteomes" id="UP000621436">
    <property type="component" value="Unassembled WGS sequence"/>
</dbReference>
<dbReference type="SMART" id="SM00028">
    <property type="entry name" value="TPR"/>
    <property type="match status" value="4"/>
</dbReference>
<dbReference type="InterPro" id="IPR011990">
    <property type="entry name" value="TPR-like_helical_dom_sf"/>
</dbReference>
<dbReference type="InterPro" id="IPR019734">
    <property type="entry name" value="TPR_rpt"/>
</dbReference>
<dbReference type="Gene3D" id="1.25.40.10">
    <property type="entry name" value="Tetratricopeptide repeat domain"/>
    <property type="match status" value="1"/>
</dbReference>
<dbReference type="PANTHER" id="PTHR44998:SF1">
    <property type="entry name" value="UDP-N-ACETYLGLUCOSAMINE--PEPTIDE N-ACETYLGLUCOSAMINYLTRANSFERASE 110 KDA SUBUNIT"/>
    <property type="match status" value="1"/>
</dbReference>
<dbReference type="Pfam" id="PF13374">
    <property type="entry name" value="TPR_10"/>
    <property type="match status" value="1"/>
</dbReference>
<keyword evidence="2" id="KW-0812">Transmembrane</keyword>
<dbReference type="RefSeq" id="WP_270454719.1">
    <property type="nucleotide sequence ID" value="NZ_JADPIE010000007.1"/>
</dbReference>